<sequence length="129" mass="14799">MTTIPDSHRDLLERPLFAHLGTTRPDGQPQVNPMWFSFDGEFLYFTNTTTRQKYRNVRTDPRVSVSVNDPEQPYRYLEVRGVVERVEPDPEGAFFTQLATRYGMDFGGPPADAAHRVVYVVRPQASSHQ</sequence>
<accession>A0A1C4VTL4</accession>
<dbReference type="SUPFAM" id="SSF50475">
    <property type="entry name" value="FMN-binding split barrel"/>
    <property type="match status" value="1"/>
</dbReference>
<dbReference type="GO" id="GO:0016627">
    <property type="term" value="F:oxidoreductase activity, acting on the CH-CH group of donors"/>
    <property type="evidence" value="ECO:0007669"/>
    <property type="project" value="TreeGrafter"/>
</dbReference>
<gene>
    <name evidence="3" type="ORF">GA0074696_1366</name>
</gene>
<dbReference type="GO" id="GO:0005829">
    <property type="term" value="C:cytosol"/>
    <property type="evidence" value="ECO:0007669"/>
    <property type="project" value="TreeGrafter"/>
</dbReference>
<dbReference type="PANTHER" id="PTHR35176">
    <property type="entry name" value="HEME OXYGENASE HI_0854-RELATED"/>
    <property type="match status" value="1"/>
</dbReference>
<dbReference type="InterPro" id="IPR011576">
    <property type="entry name" value="Pyridox_Oxase_N"/>
</dbReference>
<dbReference type="PANTHER" id="PTHR35176:SF6">
    <property type="entry name" value="HEME OXYGENASE HI_0854-RELATED"/>
    <property type="match status" value="1"/>
</dbReference>
<evidence type="ECO:0000313" key="4">
    <source>
        <dbReference type="Proteomes" id="UP000198228"/>
    </source>
</evidence>
<dbReference type="Proteomes" id="UP000198228">
    <property type="component" value="Chromosome I"/>
</dbReference>
<keyword evidence="1" id="KW-0560">Oxidoreductase</keyword>
<feature type="domain" description="Pyridoxamine 5'-phosphate oxidase N-terminal" evidence="2">
    <location>
        <begin position="5"/>
        <end position="124"/>
    </location>
</feature>
<evidence type="ECO:0000256" key="1">
    <source>
        <dbReference type="ARBA" id="ARBA00023002"/>
    </source>
</evidence>
<evidence type="ECO:0000313" key="3">
    <source>
        <dbReference type="EMBL" id="SCE87317.1"/>
    </source>
</evidence>
<dbReference type="GO" id="GO:0070967">
    <property type="term" value="F:coenzyme F420 binding"/>
    <property type="evidence" value="ECO:0007669"/>
    <property type="project" value="TreeGrafter"/>
</dbReference>
<dbReference type="Pfam" id="PF01243">
    <property type="entry name" value="PNPOx_N"/>
    <property type="match status" value="1"/>
</dbReference>
<organism evidence="3 4">
    <name type="scientific">Micromonospora purpureochromogenes</name>
    <dbReference type="NCBI Taxonomy" id="47872"/>
    <lineage>
        <taxon>Bacteria</taxon>
        <taxon>Bacillati</taxon>
        <taxon>Actinomycetota</taxon>
        <taxon>Actinomycetes</taxon>
        <taxon>Micromonosporales</taxon>
        <taxon>Micromonosporaceae</taxon>
        <taxon>Micromonospora</taxon>
    </lineage>
</organism>
<dbReference type="NCBIfam" id="TIGR03618">
    <property type="entry name" value="Rv1155_F420"/>
    <property type="match status" value="1"/>
</dbReference>
<dbReference type="AlphaFoldDB" id="A0A1C4VTL4"/>
<dbReference type="Gene3D" id="2.30.110.10">
    <property type="entry name" value="Electron Transport, Fmn-binding Protein, Chain A"/>
    <property type="match status" value="1"/>
</dbReference>
<name>A0A1C4VTL4_9ACTN</name>
<proteinExistence type="predicted"/>
<evidence type="ECO:0000259" key="2">
    <source>
        <dbReference type="Pfam" id="PF01243"/>
    </source>
</evidence>
<dbReference type="RefSeq" id="WP_088960300.1">
    <property type="nucleotide sequence ID" value="NZ_LT607410.1"/>
</dbReference>
<dbReference type="InterPro" id="IPR052019">
    <property type="entry name" value="F420H2_bilvrd_red/Heme_oxyg"/>
</dbReference>
<dbReference type="InterPro" id="IPR019920">
    <property type="entry name" value="F420-binding_dom_put"/>
</dbReference>
<dbReference type="EMBL" id="LT607410">
    <property type="protein sequence ID" value="SCE87317.1"/>
    <property type="molecule type" value="Genomic_DNA"/>
</dbReference>
<protein>
    <submittedName>
        <fullName evidence="3">PPOX class probable F420-dependent enzyme</fullName>
    </submittedName>
</protein>
<reference evidence="3 4" key="1">
    <citation type="submission" date="2016-06" db="EMBL/GenBank/DDBJ databases">
        <authorList>
            <person name="Kjaerup R.B."/>
            <person name="Dalgaard T.S."/>
            <person name="Juul-Madsen H.R."/>
        </authorList>
    </citation>
    <scope>NUCLEOTIDE SEQUENCE [LARGE SCALE GENOMIC DNA]</scope>
    <source>
        <strain evidence="3 4">DSM 43821</strain>
    </source>
</reference>
<dbReference type="InterPro" id="IPR012349">
    <property type="entry name" value="Split_barrel_FMN-bd"/>
</dbReference>